<accession>A0A2T2PA72</accession>
<feature type="compositionally biased region" description="Basic and acidic residues" evidence="1">
    <location>
        <begin position="1"/>
        <end position="16"/>
    </location>
</feature>
<gene>
    <name evidence="2" type="ORF">BS50DRAFT_16574</name>
</gene>
<feature type="compositionally biased region" description="Acidic residues" evidence="1">
    <location>
        <begin position="424"/>
        <end position="451"/>
    </location>
</feature>
<feature type="region of interest" description="Disordered" evidence="1">
    <location>
        <begin position="1"/>
        <end position="38"/>
    </location>
</feature>
<feature type="compositionally biased region" description="Acidic residues" evidence="1">
    <location>
        <begin position="17"/>
        <end position="30"/>
    </location>
</feature>
<dbReference type="EMBL" id="KZ678128">
    <property type="protein sequence ID" value="PSN74456.1"/>
    <property type="molecule type" value="Genomic_DNA"/>
</dbReference>
<evidence type="ECO:0000313" key="3">
    <source>
        <dbReference type="Proteomes" id="UP000240883"/>
    </source>
</evidence>
<name>A0A2T2PA72_CORCC</name>
<reference evidence="2 3" key="1">
    <citation type="journal article" date="2018" name="Front. Microbiol.">
        <title>Genome-Wide Analysis of Corynespora cassiicola Leaf Fall Disease Putative Effectors.</title>
        <authorList>
            <person name="Lopez D."/>
            <person name="Ribeiro S."/>
            <person name="Label P."/>
            <person name="Fumanal B."/>
            <person name="Venisse J.S."/>
            <person name="Kohler A."/>
            <person name="de Oliveira R.R."/>
            <person name="Labutti K."/>
            <person name="Lipzen A."/>
            <person name="Lail K."/>
            <person name="Bauer D."/>
            <person name="Ohm R.A."/>
            <person name="Barry K.W."/>
            <person name="Spatafora J."/>
            <person name="Grigoriev I.V."/>
            <person name="Martin F.M."/>
            <person name="Pujade-Renaud V."/>
        </authorList>
    </citation>
    <scope>NUCLEOTIDE SEQUENCE [LARGE SCALE GENOMIC DNA]</scope>
    <source>
        <strain evidence="2 3">Philippines</strain>
    </source>
</reference>
<evidence type="ECO:0000313" key="2">
    <source>
        <dbReference type="EMBL" id="PSN74456.1"/>
    </source>
</evidence>
<organism evidence="2 3">
    <name type="scientific">Corynespora cassiicola Philippines</name>
    <dbReference type="NCBI Taxonomy" id="1448308"/>
    <lineage>
        <taxon>Eukaryota</taxon>
        <taxon>Fungi</taxon>
        <taxon>Dikarya</taxon>
        <taxon>Ascomycota</taxon>
        <taxon>Pezizomycotina</taxon>
        <taxon>Dothideomycetes</taxon>
        <taxon>Pleosporomycetidae</taxon>
        <taxon>Pleosporales</taxon>
        <taxon>Corynesporascaceae</taxon>
        <taxon>Corynespora</taxon>
    </lineage>
</organism>
<dbReference type="AlphaFoldDB" id="A0A2T2PA72"/>
<sequence length="451" mass="52840">MADDPRFETNFEKRDADSDDDTESEDEGDSSPEISSREIHRKPNVAAEIWGNSFPGHENPNFQPRYNIYKQILRHPNLFFPFVVRLRHESLVELYSIDKEFHYRFNQYYISIVHDYAVYHAPNAAYAFSWVLFPELCITDPTLRPMDHRPHLARDIPSLRWARMVLHRDFIVDRIMTALALDAHRLPQRAKLTVMKFWVLMSMDTSRIRRLFVQDREAWTDEDLVLFQMFLVKLDMRLSDPVMGDGFADLAHLMLTQKSLAPLLHLLSGEKFDYLDAEDWAVRTYVMEDLNLDEFPWLDDENETDIPPNECGLQSKEGWHHSGARMDSPMDMLIQESVRRHLHVHRWLVDFVLYGHVDPKTSQNLKFVQGLRADNGQAALKDVRLHEKVTKELLMKLAGRWGVQEDPAPGDANLNMVESHEHLEEDDFIENSDDEDGLEESEEEHDEMDIN</sequence>
<feature type="region of interest" description="Disordered" evidence="1">
    <location>
        <begin position="421"/>
        <end position="451"/>
    </location>
</feature>
<protein>
    <submittedName>
        <fullName evidence="2">Uncharacterized protein</fullName>
    </submittedName>
</protein>
<dbReference type="STRING" id="1448308.A0A2T2PA72"/>
<proteinExistence type="predicted"/>
<keyword evidence="3" id="KW-1185">Reference proteome</keyword>
<dbReference type="OrthoDB" id="4966at2759"/>
<evidence type="ECO:0000256" key="1">
    <source>
        <dbReference type="SAM" id="MobiDB-lite"/>
    </source>
</evidence>
<dbReference type="Proteomes" id="UP000240883">
    <property type="component" value="Unassembled WGS sequence"/>
</dbReference>